<proteinExistence type="inferred from homology"/>
<name>I3XZX1_SULBS</name>
<dbReference type="RefSeq" id="WP_014770358.1">
    <property type="nucleotide sequence ID" value="NC_018002.1"/>
</dbReference>
<dbReference type="OrthoDB" id="9777352at2"/>
<dbReference type="CDD" id="cd19978">
    <property type="entry name" value="PBP1_ABC_ligand_binding-like"/>
    <property type="match status" value="1"/>
</dbReference>
<evidence type="ECO:0000256" key="2">
    <source>
        <dbReference type="ARBA" id="ARBA00022729"/>
    </source>
</evidence>
<comment type="similarity">
    <text evidence="1">Belongs to the leucine-binding protein family.</text>
</comment>
<dbReference type="AlphaFoldDB" id="I3XZX1"/>
<gene>
    <name evidence="4" type="ordered locus">Sulba_2220</name>
</gene>
<keyword evidence="2" id="KW-0732">Signal</keyword>
<dbReference type="Pfam" id="PF13458">
    <property type="entry name" value="Peripla_BP_6"/>
    <property type="match status" value="1"/>
</dbReference>
<reference evidence="4 5" key="1">
    <citation type="submission" date="2012-06" db="EMBL/GenBank/DDBJ databases">
        <title>Complete sequence of Sulfurospirillum barnesii SES-3.</title>
        <authorList>
            <consortium name="US DOE Joint Genome Institute"/>
            <person name="Lucas S."/>
            <person name="Han J."/>
            <person name="Lapidus A."/>
            <person name="Cheng J.-F."/>
            <person name="Goodwin L."/>
            <person name="Pitluck S."/>
            <person name="Peters L."/>
            <person name="Ovchinnikova G."/>
            <person name="Lu M."/>
            <person name="Detter J.C."/>
            <person name="Han C."/>
            <person name="Tapia R."/>
            <person name="Land M."/>
            <person name="Hauser L."/>
            <person name="Kyrpides N."/>
            <person name="Ivanova N."/>
            <person name="Pagani I."/>
            <person name="Stolz J."/>
            <person name="Arkin A."/>
            <person name="Dehal P."/>
            <person name="Oremland R."/>
            <person name="Saltikov C."/>
            <person name="Basu P."/>
            <person name="Hollibaugh J."/>
            <person name="Newman D."/>
            <person name="Stolyar S."/>
            <person name="Hazen T."/>
            <person name="Woyke T."/>
        </authorList>
    </citation>
    <scope>NUCLEOTIDE SEQUENCE [LARGE SCALE GENOMIC DNA]</scope>
    <source>
        <strain evidence="5">ATCC 700032 / DSM 10660 / SES-3</strain>
    </source>
</reference>
<dbReference type="KEGG" id="sba:Sulba_2220"/>
<dbReference type="PANTHER" id="PTHR47235">
    <property type="entry name" value="BLR6548 PROTEIN"/>
    <property type="match status" value="1"/>
</dbReference>
<dbReference type="PANTHER" id="PTHR47235:SF1">
    <property type="entry name" value="BLR6548 PROTEIN"/>
    <property type="match status" value="1"/>
</dbReference>
<dbReference type="STRING" id="760154.Sulba_2220"/>
<dbReference type="InterPro" id="IPR028081">
    <property type="entry name" value="Leu-bd"/>
</dbReference>
<evidence type="ECO:0000313" key="5">
    <source>
        <dbReference type="Proteomes" id="UP000006176"/>
    </source>
</evidence>
<accession>I3XZX1</accession>
<evidence type="ECO:0000259" key="3">
    <source>
        <dbReference type="Pfam" id="PF13458"/>
    </source>
</evidence>
<feature type="domain" description="Leucine-binding protein" evidence="3">
    <location>
        <begin position="34"/>
        <end position="375"/>
    </location>
</feature>
<organism evidence="4 5">
    <name type="scientific">Sulfurospirillum barnesii (strain ATCC 700032 / DSM 10660 / SES-3)</name>
    <dbReference type="NCBI Taxonomy" id="760154"/>
    <lineage>
        <taxon>Bacteria</taxon>
        <taxon>Pseudomonadati</taxon>
        <taxon>Campylobacterota</taxon>
        <taxon>Epsilonproteobacteria</taxon>
        <taxon>Campylobacterales</taxon>
        <taxon>Sulfurospirillaceae</taxon>
        <taxon>Sulfurospirillum</taxon>
    </lineage>
</organism>
<protein>
    <submittedName>
        <fullName evidence="4">Amino acid/amide ABC transporter substrate-binding protein, HAAT family</fullName>
    </submittedName>
</protein>
<sequence length="387" mass="43884">MVNKNFLILSLTLLFFLICGAVFAYISQKNEKNTIVLGTSLPLSGINSDLGSDIVIGANTYFSHINARGGVQNKKIQLIQYDDKYEPENTLQNTLKLIQKDEAFALFGFVGTPTVKKIMPLIAYTQIPFIAPYTGASFLRSSEHENIVNFRSSYAQEMDALVEYLHVQKKITKFAIFYQNDDYGEEGYVALAQALAKRNLQLSSEGTYKRNTLSIRHAVHEIETTKPEVIILVGAYKPTARFIEKVKSSFSYQPLFAPISFVNANALMHELKDNGENILFSQIIPACDDFYSKESGEYRKLLAFYYPHAKPSLVSFESYLAAKTVVHALQNIHGSITRDKFLFHLKNLNGNTLDSIPLAYRNSQMLNQVYLSQYVQGKFETIQKYEY</sequence>
<dbReference type="InterPro" id="IPR028082">
    <property type="entry name" value="Peripla_BP_I"/>
</dbReference>
<evidence type="ECO:0000256" key="1">
    <source>
        <dbReference type="ARBA" id="ARBA00010062"/>
    </source>
</evidence>
<dbReference type="Proteomes" id="UP000006176">
    <property type="component" value="Chromosome"/>
</dbReference>
<keyword evidence="5" id="KW-1185">Reference proteome</keyword>
<dbReference type="HOGENOM" id="CLU_027128_7_1_7"/>
<dbReference type="Gene3D" id="3.40.50.2300">
    <property type="match status" value="2"/>
</dbReference>
<dbReference type="SUPFAM" id="SSF53822">
    <property type="entry name" value="Periplasmic binding protein-like I"/>
    <property type="match status" value="1"/>
</dbReference>
<dbReference type="PATRIC" id="fig|760154.4.peg.2223"/>
<evidence type="ECO:0000313" key="4">
    <source>
        <dbReference type="EMBL" id="AFL69495.1"/>
    </source>
</evidence>
<dbReference type="eggNOG" id="COG0683">
    <property type="taxonomic scope" value="Bacteria"/>
</dbReference>
<dbReference type="EMBL" id="CP003333">
    <property type="protein sequence ID" value="AFL69495.1"/>
    <property type="molecule type" value="Genomic_DNA"/>
</dbReference>